<evidence type="ECO:0000256" key="6">
    <source>
        <dbReference type="ARBA" id="ARBA00023049"/>
    </source>
</evidence>
<dbReference type="GO" id="GO:0046872">
    <property type="term" value="F:metal ion binding"/>
    <property type="evidence" value="ECO:0007669"/>
    <property type="project" value="UniProtKB-KW"/>
</dbReference>
<dbReference type="PANTHER" id="PTHR22726">
    <property type="entry name" value="METALLOENDOPEPTIDASE OMA1"/>
    <property type="match status" value="1"/>
</dbReference>
<dbReference type="GO" id="GO:0016020">
    <property type="term" value="C:membrane"/>
    <property type="evidence" value="ECO:0007669"/>
    <property type="project" value="TreeGrafter"/>
</dbReference>
<dbReference type="AlphaFoldDB" id="A0A382UWH7"/>
<dbReference type="Pfam" id="PF01435">
    <property type="entry name" value="Peptidase_M48"/>
    <property type="match status" value="1"/>
</dbReference>
<evidence type="ECO:0000256" key="5">
    <source>
        <dbReference type="ARBA" id="ARBA00022833"/>
    </source>
</evidence>
<keyword evidence="5" id="KW-0862">Zinc</keyword>
<gene>
    <name evidence="8" type="ORF">METZ01_LOCUS391371</name>
</gene>
<evidence type="ECO:0000256" key="3">
    <source>
        <dbReference type="ARBA" id="ARBA00022723"/>
    </source>
</evidence>
<evidence type="ECO:0000313" key="8">
    <source>
        <dbReference type="EMBL" id="SVD38517.1"/>
    </source>
</evidence>
<keyword evidence="3" id="KW-0479">Metal-binding</keyword>
<keyword evidence="4" id="KW-0378">Hydrolase</keyword>
<organism evidence="8">
    <name type="scientific">marine metagenome</name>
    <dbReference type="NCBI Taxonomy" id="408172"/>
    <lineage>
        <taxon>unclassified sequences</taxon>
        <taxon>metagenomes</taxon>
        <taxon>ecological metagenomes</taxon>
    </lineage>
</organism>
<evidence type="ECO:0000256" key="4">
    <source>
        <dbReference type="ARBA" id="ARBA00022801"/>
    </source>
</evidence>
<dbReference type="GO" id="GO:0004222">
    <property type="term" value="F:metalloendopeptidase activity"/>
    <property type="evidence" value="ECO:0007669"/>
    <property type="project" value="InterPro"/>
</dbReference>
<dbReference type="Gene3D" id="3.30.2010.10">
    <property type="entry name" value="Metalloproteases ('zincins'), catalytic domain"/>
    <property type="match status" value="1"/>
</dbReference>
<dbReference type="InterPro" id="IPR051156">
    <property type="entry name" value="Mito/Outer_Membr_Metalloprot"/>
</dbReference>
<comment type="cofactor">
    <cofactor evidence="1">
        <name>Zn(2+)</name>
        <dbReference type="ChEBI" id="CHEBI:29105"/>
    </cofactor>
</comment>
<protein>
    <recommendedName>
        <fullName evidence="7">Peptidase M48 domain-containing protein</fullName>
    </recommendedName>
</protein>
<keyword evidence="6" id="KW-0482">Metalloprotease</keyword>
<name>A0A382UWH7_9ZZZZ</name>
<evidence type="ECO:0000256" key="1">
    <source>
        <dbReference type="ARBA" id="ARBA00001947"/>
    </source>
</evidence>
<evidence type="ECO:0000259" key="7">
    <source>
        <dbReference type="Pfam" id="PF01435"/>
    </source>
</evidence>
<feature type="non-terminal residue" evidence="8">
    <location>
        <position position="167"/>
    </location>
</feature>
<dbReference type="PROSITE" id="PS51257">
    <property type="entry name" value="PROKAR_LIPOPROTEIN"/>
    <property type="match status" value="1"/>
</dbReference>
<accession>A0A382UWH7</accession>
<proteinExistence type="predicted"/>
<dbReference type="InterPro" id="IPR001915">
    <property type="entry name" value="Peptidase_M48"/>
</dbReference>
<evidence type="ECO:0000256" key="2">
    <source>
        <dbReference type="ARBA" id="ARBA00022670"/>
    </source>
</evidence>
<keyword evidence="2" id="KW-0645">Protease</keyword>
<feature type="domain" description="Peptidase M48" evidence="7">
    <location>
        <begin position="81"/>
        <end position="162"/>
    </location>
</feature>
<dbReference type="EMBL" id="UINC01147284">
    <property type="protein sequence ID" value="SVD38517.1"/>
    <property type="molecule type" value="Genomic_DNA"/>
</dbReference>
<dbReference type="GO" id="GO:0051603">
    <property type="term" value="P:proteolysis involved in protein catabolic process"/>
    <property type="evidence" value="ECO:0007669"/>
    <property type="project" value="TreeGrafter"/>
</dbReference>
<dbReference type="PANTHER" id="PTHR22726:SF1">
    <property type="entry name" value="METALLOENDOPEPTIDASE OMA1, MITOCHONDRIAL"/>
    <property type="match status" value="1"/>
</dbReference>
<reference evidence="8" key="1">
    <citation type="submission" date="2018-05" db="EMBL/GenBank/DDBJ databases">
        <authorList>
            <person name="Lanie J.A."/>
            <person name="Ng W.-L."/>
            <person name="Kazmierczak K.M."/>
            <person name="Andrzejewski T.M."/>
            <person name="Davidsen T.M."/>
            <person name="Wayne K.J."/>
            <person name="Tettelin H."/>
            <person name="Glass J.I."/>
            <person name="Rusch D."/>
            <person name="Podicherti R."/>
            <person name="Tsui H.-C.T."/>
            <person name="Winkler M.E."/>
        </authorList>
    </citation>
    <scope>NUCLEOTIDE SEQUENCE</scope>
</reference>
<sequence length="167" mass="17829">MKSGPSRLYHHFTSRNQIPSCSLLLLLAGLLICGCAVNPVTGKNELSLVSEASEIRIGDKQYLPTQQSQGGLYSIDAGLSQYVNEVGQRLAQASDRQLPYEFVVLNDGVANAWALPGGKIAVNRGLLLRLSSEAELAAVLAHEIVHAAARHGAKTIERGTLLQGALM</sequence>